<gene>
    <name evidence="1" type="ORF">CGSMWGv55152_05042</name>
</gene>
<accession>I4LRV7</accession>
<evidence type="ECO:0000313" key="2">
    <source>
        <dbReference type="Proteomes" id="UP000005936"/>
    </source>
</evidence>
<organism evidence="1 2">
    <name type="scientific">Gardnerella vaginalis 55152</name>
    <dbReference type="NCBI Taxonomy" id="698955"/>
    <lineage>
        <taxon>Bacteria</taxon>
        <taxon>Bacillati</taxon>
        <taxon>Actinomycetota</taxon>
        <taxon>Actinomycetes</taxon>
        <taxon>Bifidobacteriales</taxon>
        <taxon>Bifidobacteriaceae</taxon>
        <taxon>Gardnerella</taxon>
    </lineage>
</organism>
<sequence>SCFCLPKRRIRKQTRGNRSRVTARSRLRRAEAVLLPRAAQRSELPSRATL</sequence>
<dbReference type="AlphaFoldDB" id="I4LRV7"/>
<reference evidence="1 2" key="1">
    <citation type="journal article" date="2012" name="J. Bacteriol.">
        <title>Comparative Genomic Analyses of 17 Clinical Isolates of Gardnerella vaginalis Provide Evidence of Multiple Genetically Isolated Clades Consistent with Subspeciation into Genovars.</title>
        <authorList>
            <person name="Ahmed A."/>
            <person name="Earl J."/>
            <person name="Retchless A."/>
            <person name="Hillier S."/>
            <person name="Rabe L."/>
            <person name="Cherpes T."/>
            <person name="Powell E."/>
            <person name="Janto B."/>
            <person name="Eutsey R."/>
            <person name="Hiller N.L."/>
            <person name="Boissy R."/>
            <person name="Dahlgreen M."/>
            <person name="Hall B."/>
            <person name="Costerton J."/>
            <person name="Post J.C."/>
            <person name="Hu F."/>
            <person name="Ehrlich G."/>
        </authorList>
    </citation>
    <scope>NUCLEOTIDE SEQUENCE [LARGE SCALE GENOMIC DNA]</scope>
    <source>
        <strain evidence="1 2">55152</strain>
    </source>
</reference>
<dbReference type="EMBL" id="ADEQ01000015">
    <property type="protein sequence ID" value="EIK79697.1"/>
    <property type="molecule type" value="Genomic_DNA"/>
</dbReference>
<comment type="caution">
    <text evidence="1">The sequence shown here is derived from an EMBL/GenBank/DDBJ whole genome shotgun (WGS) entry which is preliminary data.</text>
</comment>
<proteinExistence type="predicted"/>
<feature type="non-terminal residue" evidence="1">
    <location>
        <position position="1"/>
    </location>
</feature>
<name>I4LRV7_GARVA</name>
<dbReference type="Proteomes" id="UP000005936">
    <property type="component" value="Unassembled WGS sequence"/>
</dbReference>
<protein>
    <submittedName>
        <fullName evidence="1">Uncharacterized protein</fullName>
    </submittedName>
</protein>
<evidence type="ECO:0000313" key="1">
    <source>
        <dbReference type="EMBL" id="EIK79697.1"/>
    </source>
</evidence>